<feature type="compositionally biased region" description="Basic residues" evidence="1">
    <location>
        <begin position="318"/>
        <end position="328"/>
    </location>
</feature>
<evidence type="ECO:0000313" key="2">
    <source>
        <dbReference type="EMBL" id="POR39133.1"/>
    </source>
</evidence>
<feature type="region of interest" description="Disordered" evidence="1">
    <location>
        <begin position="161"/>
        <end position="369"/>
    </location>
</feature>
<proteinExistence type="predicted"/>
<evidence type="ECO:0000256" key="1">
    <source>
        <dbReference type="SAM" id="MobiDB-lite"/>
    </source>
</evidence>
<feature type="compositionally biased region" description="Basic residues" evidence="1">
    <location>
        <begin position="34"/>
        <end position="59"/>
    </location>
</feature>
<feature type="region of interest" description="Disordered" evidence="1">
    <location>
        <begin position="1"/>
        <end position="112"/>
    </location>
</feature>
<dbReference type="AlphaFoldDB" id="A0A2S4L9L3"/>
<feature type="compositionally biased region" description="Basic and acidic residues" evidence="1">
    <location>
        <begin position="166"/>
        <end position="185"/>
    </location>
</feature>
<feature type="non-terminal residue" evidence="2">
    <location>
        <position position="1"/>
    </location>
</feature>
<gene>
    <name evidence="2" type="ORF">TPAR_00669</name>
</gene>
<feature type="compositionally biased region" description="Basic residues" evidence="1">
    <location>
        <begin position="231"/>
        <end position="243"/>
    </location>
</feature>
<keyword evidence="3" id="KW-1185">Reference proteome</keyword>
<dbReference type="Proteomes" id="UP000237481">
    <property type="component" value="Unassembled WGS sequence"/>
</dbReference>
<comment type="caution">
    <text evidence="2">The sequence shown here is derived from an EMBL/GenBank/DDBJ whole genome shotgun (WGS) entry which is preliminary data.</text>
</comment>
<feature type="compositionally biased region" description="Basic and acidic residues" evidence="1">
    <location>
        <begin position="211"/>
        <end position="229"/>
    </location>
</feature>
<feature type="compositionally biased region" description="Basic residues" evidence="1">
    <location>
        <begin position="338"/>
        <end position="360"/>
    </location>
</feature>
<protein>
    <submittedName>
        <fullName evidence="2">Uncharacterized protein</fullName>
    </submittedName>
</protein>
<feature type="compositionally biased region" description="Basic residues" evidence="1">
    <location>
        <begin position="186"/>
        <end position="196"/>
    </location>
</feature>
<evidence type="ECO:0000313" key="3">
    <source>
        <dbReference type="Proteomes" id="UP000237481"/>
    </source>
</evidence>
<name>A0A2S4L9L3_9HYPO</name>
<accession>A0A2S4L9L3</accession>
<feature type="compositionally biased region" description="Basic residues" evidence="1">
    <location>
        <begin position="85"/>
        <end position="103"/>
    </location>
</feature>
<feature type="compositionally biased region" description="Basic residues" evidence="1">
    <location>
        <begin position="1"/>
        <end position="26"/>
    </location>
</feature>
<sequence>GAAAVHHGRAPRRPPPRRRHLRHTPHAHQPPLRGRGRHGRRRVQVRRRGRAAPRARHGRGRADGPGRRRAALRAGPHGHRDPRGVWRRRHELHGRHHRHRGARARGPLGQRPGRRAQHALQHRHPQVRLAGPQAGLAAAAGHKHRRVLLPLRARLRLRRLRHGHQGHRDGRRVPHLGRQDVDHKLPRGRPLHRLRQPRPQQGLPRHHRLPRREGHPGLLHRQEGEEAGHPRQQHLRPQLRRRRDPQGEPARRARPRLQVRHQPAQRGPHRHRRPDDGARPRRLRQRRQVRLERPPPVRLPRRRVPGHAAPDRPELHRDRRRPRPRLQRRPQEGGRRGLCPRRRHGQALRLPGRRPRQRPGRRVDGRHGLCARGPGREVLARQQDWCHLRGHQQYSAQHHCQAAAKGVHQLTHGRGTGRDGNSVYIPV</sequence>
<organism evidence="2 3">
    <name type="scientific">Tolypocladium paradoxum</name>
    <dbReference type="NCBI Taxonomy" id="94208"/>
    <lineage>
        <taxon>Eukaryota</taxon>
        <taxon>Fungi</taxon>
        <taxon>Dikarya</taxon>
        <taxon>Ascomycota</taxon>
        <taxon>Pezizomycotina</taxon>
        <taxon>Sordariomycetes</taxon>
        <taxon>Hypocreomycetidae</taxon>
        <taxon>Hypocreales</taxon>
        <taxon>Ophiocordycipitaceae</taxon>
        <taxon>Tolypocladium</taxon>
    </lineage>
</organism>
<reference evidence="2 3" key="1">
    <citation type="submission" date="2018-01" db="EMBL/GenBank/DDBJ databases">
        <title>Harnessing the power of phylogenomics to disentangle the directionality and signatures of interkingdom host jumping in the parasitic fungal genus Tolypocladium.</title>
        <authorList>
            <person name="Quandt C.A."/>
            <person name="Patterson W."/>
            <person name="Spatafora J.W."/>
        </authorList>
    </citation>
    <scope>NUCLEOTIDE SEQUENCE [LARGE SCALE GENOMIC DNA]</scope>
    <source>
        <strain evidence="2 3">NRBC 100945</strain>
    </source>
</reference>
<dbReference type="EMBL" id="PKSG01000070">
    <property type="protein sequence ID" value="POR39133.1"/>
    <property type="molecule type" value="Genomic_DNA"/>
</dbReference>